<gene>
    <name evidence="2" type="ORF">ABGV49_00295</name>
</gene>
<proteinExistence type="predicted"/>
<dbReference type="RefSeq" id="WP_347369299.1">
    <property type="nucleotide sequence ID" value="NZ_JBDOJC010000001.1"/>
</dbReference>
<sequence>MGAREFRQRRYVEEAARMIDRHLELAREGLGWFSGGRGFLAAPFNPLSGARYQGINRLLLEMAAPSGSDDPRWLSWRQIEQRGEAIQLADGARAGLAIYARPIPGSAGRLVCKASGAEREGAGGLAHVLKGCSVFNGADVAGLPPLAEPTRRRGGGDEYLLQLVDAVARELGGWVAMGCAIPPAPADGFADMRAYAGEALRRIAFWRACQPPPGPHGAAGLAARARIAAFWLADLAGCGCQLPADADDDLASWGECLRTDPLEAFRAAAAAERIVAWLCRHSPSLSRLLADEDDFIRRHSPLGIKPPEHPPEDGAVLARAAMRGALSMEASLLTAEELAQCLSAHFGCQEVLSGTDEAIHQAFQAWARQAIESGAFDDAKLTGRQLLSRFLEQREAVVLGFLERDDGLRRQMRAASAINMENGCRPLAAEPGAGQQRRLSAQPLRSENGSWLGVRHGALIALGMADRMVDENSRMSPDMVYLSCNEDGEDGDAQRLLAAAEAAGWRVDFQPDFEPSAAEISGYAGYFAPLVGYHPKVGDRLKLVEGPACIDAQSAGGGWVVRLASGKRRVLSHARFCDFIESVIDGDYIVV</sequence>
<name>A0ABV0F614_9NEIS</name>
<protein>
    <submittedName>
        <fullName evidence="2">ArdC family protein</fullName>
    </submittedName>
</protein>
<evidence type="ECO:0000313" key="3">
    <source>
        <dbReference type="Proteomes" id="UP001455709"/>
    </source>
</evidence>
<accession>A0ABV0F614</accession>
<reference evidence="2 3" key="1">
    <citation type="submission" date="2024-05" db="EMBL/GenBank/DDBJ databases">
        <authorList>
            <person name="De Oliveira J.P."/>
            <person name="Noriler S.A."/>
            <person name="De Oliveira A.G."/>
            <person name="Sipoli D.S."/>
        </authorList>
    </citation>
    <scope>NUCLEOTIDE SEQUENCE [LARGE SCALE GENOMIC DNA]</scope>
    <source>
        <strain evidence="2 3">LABIM189</strain>
    </source>
</reference>
<feature type="domain" description="N-terminal" evidence="1">
    <location>
        <begin position="31"/>
        <end position="135"/>
    </location>
</feature>
<evidence type="ECO:0000259" key="1">
    <source>
        <dbReference type="Pfam" id="PF08401"/>
    </source>
</evidence>
<comment type="caution">
    <text evidence="2">The sequence shown here is derived from an EMBL/GenBank/DDBJ whole genome shotgun (WGS) entry which is preliminary data.</text>
</comment>
<dbReference type="Pfam" id="PF08401">
    <property type="entry name" value="ArdcN"/>
    <property type="match status" value="1"/>
</dbReference>
<dbReference type="InterPro" id="IPR013610">
    <property type="entry name" value="ArdC_N"/>
</dbReference>
<organism evidence="2 3">
    <name type="scientific">Chromobacterium vaccinii</name>
    <dbReference type="NCBI Taxonomy" id="1108595"/>
    <lineage>
        <taxon>Bacteria</taxon>
        <taxon>Pseudomonadati</taxon>
        <taxon>Pseudomonadota</taxon>
        <taxon>Betaproteobacteria</taxon>
        <taxon>Neisseriales</taxon>
        <taxon>Chromobacteriaceae</taxon>
        <taxon>Chromobacterium</taxon>
    </lineage>
</organism>
<dbReference type="EMBL" id="JBDOJC010000001">
    <property type="protein sequence ID" value="MEO2215506.1"/>
    <property type="molecule type" value="Genomic_DNA"/>
</dbReference>
<keyword evidence="3" id="KW-1185">Reference proteome</keyword>
<dbReference type="Proteomes" id="UP001455709">
    <property type="component" value="Unassembled WGS sequence"/>
</dbReference>
<evidence type="ECO:0000313" key="2">
    <source>
        <dbReference type="EMBL" id="MEO2215506.1"/>
    </source>
</evidence>